<dbReference type="CDD" id="cd01651">
    <property type="entry name" value="RT_G2_intron"/>
    <property type="match status" value="1"/>
</dbReference>
<dbReference type="InterPro" id="IPR000477">
    <property type="entry name" value="RT_dom"/>
</dbReference>
<dbReference type="PROSITE" id="PS50878">
    <property type="entry name" value="RT_POL"/>
    <property type="match status" value="1"/>
</dbReference>
<gene>
    <name evidence="3" type="ORF">COV74_01240</name>
</gene>
<evidence type="ECO:0000259" key="2">
    <source>
        <dbReference type="PROSITE" id="PS50878"/>
    </source>
</evidence>
<dbReference type="Proteomes" id="UP000230859">
    <property type="component" value="Unassembled WGS sequence"/>
</dbReference>
<sequence length="434" mass="50313">MSLFNEFLKKRNLRLAWNTVASHHPNSAEVQKFKSDSDRNLNLLRLSLKKKLFAFSDYRGCLIPQSGKKKPRPLKIPPVIDRIVQKSLSQVIEPFFADLNLPCSHGYISGRSPATALDQMLKLRDQGYKIVLEADIKNFFDSVDHVRLTDLIKSVLHFDDSLMVLFDAAIKTQIGNPEEFSSEELLEYFPDGNIGVPQGGILSPLFANAYLSSFDHCMLSEGFKVIRYADDFVVLCKTEQEALRAYDIARDKLQSFKLMLHPLNEGENPKTRITTFNNGFCFLGVQFNGRTLTCSRKAMIKFKENIRERTDVRESPDFIQSILNLRRSIESWAKSYSFCHAENLKVGNREMEEIFGHLDSYVREKLVAYLKRCDFVPSKREFENIHYYRLRIPRMKQMLNECEPLEKLALKVRRREKKYHKVKRYGVKTLSGVS</sequence>
<dbReference type="EMBL" id="PCVY01000016">
    <property type="protein sequence ID" value="PIQ87175.1"/>
    <property type="molecule type" value="Genomic_DNA"/>
</dbReference>
<comment type="caution">
    <text evidence="3">The sequence shown here is derived from an EMBL/GenBank/DDBJ whole genome shotgun (WGS) entry which is preliminary data.</text>
</comment>
<evidence type="ECO:0000256" key="1">
    <source>
        <dbReference type="ARBA" id="ARBA00034120"/>
    </source>
</evidence>
<proteinExistence type="inferred from homology"/>
<name>A0A2H0LUK3_9BACT</name>
<dbReference type="Pfam" id="PF00078">
    <property type="entry name" value="RVT_1"/>
    <property type="match status" value="1"/>
</dbReference>
<accession>A0A2H0LUK3</accession>
<evidence type="ECO:0000313" key="4">
    <source>
        <dbReference type="Proteomes" id="UP000230859"/>
    </source>
</evidence>
<organism evidence="3 4">
    <name type="scientific">Candidatus Abzuiibacterium crystallinum</name>
    <dbReference type="NCBI Taxonomy" id="1974748"/>
    <lineage>
        <taxon>Bacteria</taxon>
        <taxon>Pseudomonadati</taxon>
        <taxon>Candidatus Omnitrophota</taxon>
        <taxon>Candidatus Abzuiibacterium</taxon>
    </lineage>
</organism>
<dbReference type="InterPro" id="IPR043502">
    <property type="entry name" value="DNA/RNA_pol_sf"/>
</dbReference>
<reference evidence="3 4" key="1">
    <citation type="submission" date="2017-09" db="EMBL/GenBank/DDBJ databases">
        <title>Depth-based differentiation of microbial function through sediment-hosted aquifers and enrichment of novel symbionts in the deep terrestrial subsurface.</title>
        <authorList>
            <person name="Probst A.J."/>
            <person name="Ladd B."/>
            <person name="Jarett J.K."/>
            <person name="Geller-Mcgrath D.E."/>
            <person name="Sieber C.M."/>
            <person name="Emerson J.B."/>
            <person name="Anantharaman K."/>
            <person name="Thomas B.C."/>
            <person name="Malmstrom R."/>
            <person name="Stieglmeier M."/>
            <person name="Klingl A."/>
            <person name="Woyke T."/>
            <person name="Ryan C.M."/>
            <person name="Banfield J.F."/>
        </authorList>
    </citation>
    <scope>NUCLEOTIDE SEQUENCE [LARGE SCALE GENOMIC DNA]</scope>
    <source>
        <strain evidence="3">CG11_big_fil_rev_8_21_14_0_20_45_26</strain>
    </source>
</reference>
<protein>
    <recommendedName>
        <fullName evidence="2">Reverse transcriptase domain-containing protein</fullName>
    </recommendedName>
</protein>
<dbReference type="AlphaFoldDB" id="A0A2H0LUK3"/>
<feature type="domain" description="Reverse transcriptase" evidence="2">
    <location>
        <begin position="44"/>
        <end position="287"/>
    </location>
</feature>
<dbReference type="SUPFAM" id="SSF56672">
    <property type="entry name" value="DNA/RNA polymerases"/>
    <property type="match status" value="1"/>
</dbReference>
<evidence type="ECO:0000313" key="3">
    <source>
        <dbReference type="EMBL" id="PIQ87175.1"/>
    </source>
</evidence>
<dbReference type="InterPro" id="IPR051083">
    <property type="entry name" value="GrpII_Intron_Splice-Mob/Def"/>
</dbReference>
<comment type="similarity">
    <text evidence="1">Belongs to the bacterial reverse transcriptase family.</text>
</comment>
<dbReference type="PANTHER" id="PTHR34047:SF8">
    <property type="entry name" value="PROTEIN YKFC"/>
    <property type="match status" value="1"/>
</dbReference>
<dbReference type="PANTHER" id="PTHR34047">
    <property type="entry name" value="NUCLEAR INTRON MATURASE 1, MITOCHONDRIAL-RELATED"/>
    <property type="match status" value="1"/>
</dbReference>